<keyword evidence="3" id="KW-1185">Reference proteome</keyword>
<gene>
    <name evidence="2" type="ORF">SOO65_01085</name>
</gene>
<evidence type="ECO:0008006" key="4">
    <source>
        <dbReference type="Google" id="ProtNLM"/>
    </source>
</evidence>
<dbReference type="RefSeq" id="WP_321395604.1">
    <property type="nucleotide sequence ID" value="NZ_CP139487.1"/>
</dbReference>
<evidence type="ECO:0000256" key="1">
    <source>
        <dbReference type="SAM" id="MobiDB-lite"/>
    </source>
</evidence>
<dbReference type="AlphaFoldDB" id="A0AAX4HQ14"/>
<reference evidence="2 3" key="1">
    <citation type="submission" date="2023-11" db="EMBL/GenBank/DDBJ databases">
        <title>Peredibacter starrii A3.12.</title>
        <authorList>
            <person name="Mitchell R.J."/>
        </authorList>
    </citation>
    <scope>NUCLEOTIDE SEQUENCE [LARGE SCALE GENOMIC DNA]</scope>
    <source>
        <strain evidence="2 3">A3.12</strain>
    </source>
</reference>
<dbReference type="KEGG" id="psti:SOO65_01085"/>
<sequence>MLVLTGCGVKGDPTSPKDERLPSLMDNYPDINLQQPINETKPMGNSKRKR</sequence>
<protein>
    <recommendedName>
        <fullName evidence="4">Lipoprotein</fullName>
    </recommendedName>
</protein>
<organism evidence="2 3">
    <name type="scientific">Peredibacter starrii</name>
    <dbReference type="NCBI Taxonomy" id="28202"/>
    <lineage>
        <taxon>Bacteria</taxon>
        <taxon>Pseudomonadati</taxon>
        <taxon>Bdellovibrionota</taxon>
        <taxon>Bacteriovoracia</taxon>
        <taxon>Bacteriovoracales</taxon>
        <taxon>Bacteriovoracaceae</taxon>
        <taxon>Peredibacter</taxon>
    </lineage>
</organism>
<name>A0AAX4HQ14_9BACT</name>
<feature type="region of interest" description="Disordered" evidence="1">
    <location>
        <begin position="1"/>
        <end position="50"/>
    </location>
</feature>
<evidence type="ECO:0000313" key="2">
    <source>
        <dbReference type="EMBL" id="WPU65336.1"/>
    </source>
</evidence>
<proteinExistence type="predicted"/>
<dbReference type="Proteomes" id="UP001324634">
    <property type="component" value="Chromosome"/>
</dbReference>
<accession>A0AAX4HQ14</accession>
<evidence type="ECO:0000313" key="3">
    <source>
        <dbReference type="Proteomes" id="UP001324634"/>
    </source>
</evidence>
<dbReference type="EMBL" id="CP139487">
    <property type="protein sequence ID" value="WPU65336.1"/>
    <property type="molecule type" value="Genomic_DNA"/>
</dbReference>